<dbReference type="InterPro" id="IPR004572">
    <property type="entry name" value="Protoporphyrinogen_oxidase"/>
</dbReference>
<dbReference type="GO" id="GO:0005743">
    <property type="term" value="C:mitochondrial inner membrane"/>
    <property type="evidence" value="ECO:0007669"/>
    <property type="project" value="UniProtKB-SubCell"/>
</dbReference>
<dbReference type="NCBIfam" id="TIGR00562">
    <property type="entry name" value="proto_IX_ox"/>
    <property type="match status" value="1"/>
</dbReference>
<sequence>MQRVAIIGGGISGLSAGFYAKKFNPIINLHIYEGNKIGGWIQTTQKNGFITENGPRNFRFNSKVVPLLNIVNDIGIIDQVLCADTQDSQMQIRTKGEFIDVMPSGNMKVLKVLLNFPLYRRVIFSNLFSNLFRKSKEKEVITQEYDLSLKDFIEKFIYFSNEEDKDFIVNILTDSFVQGIYFGDISKLSARFCYPFSQIFKKSLQIKFENHSLMNDIETSSDDILDLVNQASQKNSNCMNFVGGMTVLPNAIYRHLNRQKNFKLIKETVQSIEIKDNKPLLNTESGSFEYDHVISTVPAKSLKKILGGKIPEIGQICDKIPHNSLKNVSLGFENLNVKGAGYIIPSREQNAISSVLFDSCSFPYLRNTVSLMGPLTSPTEKMIEDFITHTGTKEQIIHTNVVECIEALPQYNVKHHLLIEEVQKLSPSWLSVSGQSFYLSGIQNCIIQSRDLVSKLFLDKVLKNPLL</sequence>
<dbReference type="InterPro" id="IPR050464">
    <property type="entry name" value="Zeta_carotene_desat/Oxidored"/>
</dbReference>
<evidence type="ECO:0000256" key="7">
    <source>
        <dbReference type="ARBA" id="ARBA00023002"/>
    </source>
</evidence>
<dbReference type="AlphaFoldDB" id="A0A1R2C847"/>
<evidence type="ECO:0000313" key="14">
    <source>
        <dbReference type="EMBL" id="OMJ85188.1"/>
    </source>
</evidence>
<dbReference type="InterPro" id="IPR002937">
    <property type="entry name" value="Amino_oxidase"/>
</dbReference>
<dbReference type="GO" id="GO:0006782">
    <property type="term" value="P:protoporphyrinogen IX biosynthetic process"/>
    <property type="evidence" value="ECO:0007669"/>
    <property type="project" value="UniProtKB-UniRule"/>
</dbReference>
<dbReference type="EC" id="1.3.3.4" evidence="4 11"/>
<comment type="function">
    <text evidence="1 11">Catalyzes the 6-electron oxidation of protoporphyrinogen-IX to form protoporphyrin-IX.</text>
</comment>
<feature type="domain" description="Amine oxidase" evidence="12">
    <location>
        <begin position="11"/>
        <end position="333"/>
    </location>
</feature>
<comment type="subcellular location">
    <subcellularLocation>
        <location evidence="11">Mitochondrion inner membrane</location>
    </subcellularLocation>
</comment>
<evidence type="ECO:0000256" key="8">
    <source>
        <dbReference type="ARBA" id="ARBA00023133"/>
    </source>
</evidence>
<evidence type="ECO:0000256" key="9">
    <source>
        <dbReference type="ARBA" id="ARBA00023244"/>
    </source>
</evidence>
<comment type="similarity">
    <text evidence="3 11">Belongs to the protoporphyrinogen/coproporphyrinogen oxidase family. Protoporphyrinogen oxidase subfamily.</text>
</comment>
<dbReference type="PANTHER" id="PTHR42923:SF3">
    <property type="entry name" value="PROTOPORPHYRINOGEN OXIDASE"/>
    <property type="match status" value="1"/>
</dbReference>
<keyword evidence="7 11" id="KW-0560">Oxidoreductase</keyword>
<evidence type="ECO:0000256" key="2">
    <source>
        <dbReference type="ARBA" id="ARBA00005073"/>
    </source>
</evidence>
<comment type="pathway">
    <text evidence="2 11">Porphyrin-containing compound metabolism; protoporphyrin-IX biosynthesis; protoporphyrin-IX from protoporphyrinogen-IX: step 1/1.</text>
</comment>
<evidence type="ECO:0000256" key="6">
    <source>
        <dbReference type="ARBA" id="ARBA00022827"/>
    </source>
</evidence>
<gene>
    <name evidence="14" type="ORF">SteCoe_13584</name>
    <name evidence="13" type="ORF">SteCoe_18834</name>
</gene>
<proteinExistence type="inferred from homology"/>
<dbReference type="UniPathway" id="UPA00251">
    <property type="reaction ID" value="UER00324"/>
</dbReference>
<evidence type="ECO:0000256" key="11">
    <source>
        <dbReference type="RuleBase" id="RU367069"/>
    </source>
</evidence>
<dbReference type="Pfam" id="PF01593">
    <property type="entry name" value="Amino_oxidase"/>
    <property type="match status" value="1"/>
</dbReference>
<dbReference type="GO" id="GO:0004729">
    <property type="term" value="F:oxygen-dependent protoporphyrinogen oxidase activity"/>
    <property type="evidence" value="ECO:0007669"/>
    <property type="project" value="UniProtKB-UniRule"/>
</dbReference>
<comment type="cofactor">
    <cofactor evidence="11">
        <name>FAD</name>
        <dbReference type="ChEBI" id="CHEBI:57692"/>
    </cofactor>
    <text evidence="11">Binds 1 FAD per subunit.</text>
</comment>
<evidence type="ECO:0000313" key="15">
    <source>
        <dbReference type="Proteomes" id="UP000187209"/>
    </source>
</evidence>
<dbReference type="InterPro" id="IPR036188">
    <property type="entry name" value="FAD/NAD-bd_sf"/>
</dbReference>
<keyword evidence="9 11" id="KW-0627">Porphyrin biosynthesis</keyword>
<dbReference type="Gene3D" id="3.50.50.60">
    <property type="entry name" value="FAD/NAD(P)-binding domain"/>
    <property type="match status" value="1"/>
</dbReference>
<dbReference type="Proteomes" id="UP000187209">
    <property type="component" value="Unassembled WGS sequence"/>
</dbReference>
<comment type="caution">
    <text evidence="14">The sequence shown here is derived from an EMBL/GenBank/DDBJ whole genome shotgun (WGS) entry which is preliminary data.</text>
</comment>
<accession>A0A1R2C847</accession>
<dbReference type="EMBL" id="MPUH01000406">
    <property type="protein sequence ID" value="OMJ80831.1"/>
    <property type="molecule type" value="Genomic_DNA"/>
</dbReference>
<evidence type="ECO:0000256" key="1">
    <source>
        <dbReference type="ARBA" id="ARBA00002600"/>
    </source>
</evidence>
<reference evidence="14 15" key="1">
    <citation type="submission" date="2016-11" db="EMBL/GenBank/DDBJ databases">
        <title>The macronuclear genome of Stentor coeruleus: a giant cell with tiny introns.</title>
        <authorList>
            <person name="Slabodnick M."/>
            <person name="Ruby J.G."/>
            <person name="Reiff S.B."/>
            <person name="Swart E.C."/>
            <person name="Gosai S."/>
            <person name="Prabakaran S."/>
            <person name="Witkowska E."/>
            <person name="Larue G.E."/>
            <person name="Fisher S."/>
            <person name="Freeman R.M."/>
            <person name="Gunawardena J."/>
            <person name="Chu W."/>
            <person name="Stover N.A."/>
            <person name="Gregory B.D."/>
            <person name="Nowacki M."/>
            <person name="Derisi J."/>
            <person name="Roy S.W."/>
            <person name="Marshall W.F."/>
            <person name="Sood P."/>
        </authorList>
    </citation>
    <scope>NUCLEOTIDE SEQUENCE [LARGE SCALE GENOMIC DNA]</scope>
    <source>
        <strain evidence="14">WM001</strain>
    </source>
</reference>
<evidence type="ECO:0000256" key="3">
    <source>
        <dbReference type="ARBA" id="ARBA00010551"/>
    </source>
</evidence>
<evidence type="ECO:0000256" key="4">
    <source>
        <dbReference type="ARBA" id="ARBA00012867"/>
    </source>
</evidence>
<dbReference type="OrthoDB" id="419752at2759"/>
<dbReference type="PANTHER" id="PTHR42923">
    <property type="entry name" value="PROTOPORPHYRINOGEN OXIDASE"/>
    <property type="match status" value="1"/>
</dbReference>
<keyword evidence="15" id="KW-1185">Reference proteome</keyword>
<organism evidence="14 15">
    <name type="scientific">Stentor coeruleus</name>
    <dbReference type="NCBI Taxonomy" id="5963"/>
    <lineage>
        <taxon>Eukaryota</taxon>
        <taxon>Sar</taxon>
        <taxon>Alveolata</taxon>
        <taxon>Ciliophora</taxon>
        <taxon>Postciliodesmatophora</taxon>
        <taxon>Heterotrichea</taxon>
        <taxon>Heterotrichida</taxon>
        <taxon>Stentoridae</taxon>
        <taxon>Stentor</taxon>
    </lineage>
</organism>
<dbReference type="EMBL" id="MPUH01000245">
    <property type="protein sequence ID" value="OMJ85188.1"/>
    <property type="molecule type" value="Genomic_DNA"/>
</dbReference>
<name>A0A1R2C847_9CILI</name>
<evidence type="ECO:0000256" key="10">
    <source>
        <dbReference type="ARBA" id="ARBA00047554"/>
    </source>
</evidence>
<dbReference type="SUPFAM" id="SSF51905">
    <property type="entry name" value="FAD/NAD(P)-binding domain"/>
    <property type="match status" value="1"/>
</dbReference>
<evidence type="ECO:0000313" key="13">
    <source>
        <dbReference type="EMBL" id="OMJ80831.1"/>
    </source>
</evidence>
<keyword evidence="5 11" id="KW-0285">Flavoprotein</keyword>
<evidence type="ECO:0000256" key="5">
    <source>
        <dbReference type="ARBA" id="ARBA00022630"/>
    </source>
</evidence>
<protein>
    <recommendedName>
        <fullName evidence="4 11">Protoporphyrinogen oxidase</fullName>
        <ecNumber evidence="4 11">1.3.3.4</ecNumber>
    </recommendedName>
</protein>
<comment type="catalytic activity">
    <reaction evidence="10 11">
        <text>protoporphyrinogen IX + 3 O2 = protoporphyrin IX + 3 H2O2</text>
        <dbReference type="Rhea" id="RHEA:25576"/>
        <dbReference type="ChEBI" id="CHEBI:15379"/>
        <dbReference type="ChEBI" id="CHEBI:16240"/>
        <dbReference type="ChEBI" id="CHEBI:57306"/>
        <dbReference type="ChEBI" id="CHEBI:57307"/>
        <dbReference type="EC" id="1.3.3.4"/>
    </reaction>
</comment>
<keyword evidence="6 11" id="KW-0274">FAD</keyword>
<keyword evidence="8 11" id="KW-0350">Heme biosynthesis</keyword>
<evidence type="ECO:0000259" key="12">
    <source>
        <dbReference type="Pfam" id="PF01593"/>
    </source>
</evidence>